<dbReference type="WBParaSite" id="nRc.2.0.1.t34511-RA">
    <property type="protein sequence ID" value="nRc.2.0.1.t34511-RA"/>
    <property type="gene ID" value="nRc.2.0.1.g34511"/>
</dbReference>
<name>A0A915K6Z0_ROMCU</name>
<organism evidence="1 2">
    <name type="scientific">Romanomermis culicivorax</name>
    <name type="common">Nematode worm</name>
    <dbReference type="NCBI Taxonomy" id="13658"/>
    <lineage>
        <taxon>Eukaryota</taxon>
        <taxon>Metazoa</taxon>
        <taxon>Ecdysozoa</taxon>
        <taxon>Nematoda</taxon>
        <taxon>Enoplea</taxon>
        <taxon>Dorylaimia</taxon>
        <taxon>Mermithida</taxon>
        <taxon>Mermithoidea</taxon>
        <taxon>Mermithidae</taxon>
        <taxon>Romanomermis</taxon>
    </lineage>
</organism>
<evidence type="ECO:0000313" key="2">
    <source>
        <dbReference type="WBParaSite" id="nRc.2.0.1.t34511-RA"/>
    </source>
</evidence>
<reference evidence="2" key="1">
    <citation type="submission" date="2022-11" db="UniProtKB">
        <authorList>
            <consortium name="WormBaseParasite"/>
        </authorList>
    </citation>
    <scope>IDENTIFICATION</scope>
</reference>
<accession>A0A915K6Z0</accession>
<keyword evidence="1" id="KW-1185">Reference proteome</keyword>
<evidence type="ECO:0000313" key="1">
    <source>
        <dbReference type="Proteomes" id="UP000887565"/>
    </source>
</evidence>
<sequence length="44" mass="4875">MTLNERNTSVSLTVIGQKFKILDESQIELVLRGLRADAPVGMET</sequence>
<dbReference type="AlphaFoldDB" id="A0A915K6Z0"/>
<proteinExistence type="predicted"/>
<dbReference type="Proteomes" id="UP000887565">
    <property type="component" value="Unplaced"/>
</dbReference>
<protein>
    <submittedName>
        <fullName evidence="2">Uncharacterized protein</fullName>
    </submittedName>
</protein>